<dbReference type="CDD" id="cd02152">
    <property type="entry name" value="OAT"/>
    <property type="match status" value="1"/>
</dbReference>
<feature type="site" description="Involved in the stabilization of negative charge on the oxyanion by the formation of the oxyanion hole" evidence="13">
    <location>
        <position position="123"/>
    </location>
</feature>
<keyword evidence="8 13" id="KW-0511">Multifunctional enzyme</keyword>
<feature type="binding site" evidence="13">
    <location>
        <position position="158"/>
    </location>
    <ligand>
        <name>substrate</name>
    </ligand>
</feature>
<dbReference type="SUPFAM" id="SSF56266">
    <property type="entry name" value="DmpA/ArgJ-like"/>
    <property type="match status" value="1"/>
</dbReference>
<dbReference type="GO" id="GO:0005737">
    <property type="term" value="C:cytoplasm"/>
    <property type="evidence" value="ECO:0007669"/>
    <property type="project" value="UniProtKB-SubCell"/>
</dbReference>
<comment type="catalytic activity">
    <reaction evidence="10 13">
        <text>L-glutamate + acetyl-CoA = N-acetyl-L-glutamate + CoA + H(+)</text>
        <dbReference type="Rhea" id="RHEA:24292"/>
        <dbReference type="ChEBI" id="CHEBI:15378"/>
        <dbReference type="ChEBI" id="CHEBI:29985"/>
        <dbReference type="ChEBI" id="CHEBI:44337"/>
        <dbReference type="ChEBI" id="CHEBI:57287"/>
        <dbReference type="ChEBI" id="CHEBI:57288"/>
        <dbReference type="EC" id="2.3.1.1"/>
    </reaction>
</comment>
<evidence type="ECO:0000256" key="1">
    <source>
        <dbReference type="ARBA" id="ARBA00004496"/>
    </source>
</evidence>
<evidence type="ECO:0000256" key="6">
    <source>
        <dbReference type="ARBA" id="ARBA00022679"/>
    </source>
</evidence>
<dbReference type="Pfam" id="PF01960">
    <property type="entry name" value="ArgJ"/>
    <property type="match status" value="1"/>
</dbReference>
<comment type="subcellular location">
    <subcellularLocation>
        <location evidence="1 13">Cytoplasm</location>
    </subcellularLocation>
</comment>
<dbReference type="EC" id="2.3.1.35" evidence="13"/>
<organism evidence="14 15">
    <name type="scientific">Oceanobacillus indicireducens</name>
    <dbReference type="NCBI Taxonomy" id="1004261"/>
    <lineage>
        <taxon>Bacteria</taxon>
        <taxon>Bacillati</taxon>
        <taxon>Bacillota</taxon>
        <taxon>Bacilli</taxon>
        <taxon>Bacillales</taxon>
        <taxon>Bacillaceae</taxon>
        <taxon>Oceanobacillus</taxon>
    </lineage>
</organism>
<dbReference type="Gene3D" id="3.30.2330.10">
    <property type="entry name" value="arginine biosynthesis bifunctional protein suprefamily"/>
    <property type="match status" value="1"/>
</dbReference>
<evidence type="ECO:0000256" key="2">
    <source>
        <dbReference type="ARBA" id="ARBA00006774"/>
    </source>
</evidence>
<dbReference type="GO" id="GO:0004042">
    <property type="term" value="F:L-glutamate N-acetyltransferase activity"/>
    <property type="evidence" value="ECO:0007669"/>
    <property type="project" value="UniProtKB-UniRule"/>
</dbReference>
<feature type="site" description="Cleavage; by autolysis" evidence="13">
    <location>
        <begin position="194"/>
        <end position="195"/>
    </location>
</feature>
<gene>
    <name evidence="13 14" type="primary">argJ</name>
    <name evidence="14" type="ORF">GCM10007971_37530</name>
</gene>
<dbReference type="RefSeq" id="WP_188859656.1">
    <property type="nucleotide sequence ID" value="NZ_BMOS01000052.1"/>
</dbReference>
<evidence type="ECO:0000256" key="13">
    <source>
        <dbReference type="HAMAP-Rule" id="MF_01106"/>
    </source>
</evidence>
<keyword evidence="4 13" id="KW-0055">Arginine biosynthesis</keyword>
<dbReference type="NCBIfam" id="NF003802">
    <property type="entry name" value="PRK05388.1"/>
    <property type="match status" value="1"/>
</dbReference>
<comment type="catalytic activity">
    <reaction evidence="11 13">
        <text>N(2)-acetyl-L-ornithine + L-glutamate = N-acetyl-L-glutamate + L-ornithine</text>
        <dbReference type="Rhea" id="RHEA:15349"/>
        <dbReference type="ChEBI" id="CHEBI:29985"/>
        <dbReference type="ChEBI" id="CHEBI:44337"/>
        <dbReference type="ChEBI" id="CHEBI:46911"/>
        <dbReference type="ChEBI" id="CHEBI:57805"/>
        <dbReference type="EC" id="2.3.1.35"/>
    </reaction>
</comment>
<feature type="chain" id="PRO_5038185472" description="Arginine biosynthesis bifunctional protein ArgJ alpha chain" evidence="13">
    <location>
        <begin position="1"/>
        <end position="194"/>
    </location>
</feature>
<dbReference type="FunFam" id="3.30.2330.10:FF:000001">
    <property type="entry name" value="Arginine biosynthesis bifunctional protein ArgJ, mitochondrial"/>
    <property type="match status" value="1"/>
</dbReference>
<feature type="binding site" evidence="13">
    <location>
        <position position="403"/>
    </location>
    <ligand>
        <name>substrate</name>
    </ligand>
</feature>
<evidence type="ECO:0000256" key="12">
    <source>
        <dbReference type="ARBA" id="ARBA00054976"/>
    </source>
</evidence>
<evidence type="ECO:0000313" key="15">
    <source>
        <dbReference type="Proteomes" id="UP000624041"/>
    </source>
</evidence>
<keyword evidence="13" id="KW-0963">Cytoplasm</keyword>
<comment type="pathway">
    <text evidence="13">Amino-acid biosynthesis; L-arginine biosynthesis; N(2)-acetyl-L-ornithine from L-glutamate: step 1/4.</text>
</comment>
<feature type="binding site" evidence="13">
    <location>
        <position position="408"/>
    </location>
    <ligand>
        <name>substrate</name>
    </ligand>
</feature>
<dbReference type="AlphaFoldDB" id="A0A918D5C0"/>
<evidence type="ECO:0000256" key="10">
    <source>
        <dbReference type="ARBA" id="ARBA00048372"/>
    </source>
</evidence>
<evidence type="ECO:0000256" key="4">
    <source>
        <dbReference type="ARBA" id="ARBA00022571"/>
    </source>
</evidence>
<dbReference type="GO" id="GO:0006526">
    <property type="term" value="P:L-arginine biosynthetic process"/>
    <property type="evidence" value="ECO:0007669"/>
    <property type="project" value="UniProtKB-UniRule"/>
</dbReference>
<dbReference type="EC" id="2.3.1.1" evidence="13"/>
<feature type="chain" id="PRO_5038185473" description="Arginine biosynthesis bifunctional protein ArgJ beta chain" evidence="13">
    <location>
        <begin position="195"/>
        <end position="408"/>
    </location>
</feature>
<evidence type="ECO:0000313" key="14">
    <source>
        <dbReference type="EMBL" id="GGN67009.1"/>
    </source>
</evidence>
<name>A0A918D5C0_9BACI</name>
<dbReference type="NCBIfam" id="TIGR00120">
    <property type="entry name" value="ArgJ"/>
    <property type="match status" value="1"/>
</dbReference>
<comment type="similarity">
    <text evidence="2 13">Belongs to the ArgJ family.</text>
</comment>
<dbReference type="FunFam" id="3.10.20.340:FF:000001">
    <property type="entry name" value="Arginine biosynthesis bifunctional protein ArgJ, chloroplastic"/>
    <property type="match status" value="1"/>
</dbReference>
<evidence type="ECO:0000256" key="8">
    <source>
        <dbReference type="ARBA" id="ARBA00023268"/>
    </source>
</evidence>
<feature type="binding site" evidence="13">
    <location>
        <position position="184"/>
    </location>
    <ligand>
        <name>substrate</name>
    </ligand>
</feature>
<evidence type="ECO:0000256" key="7">
    <source>
        <dbReference type="ARBA" id="ARBA00022813"/>
    </source>
</evidence>
<feature type="site" description="Involved in the stabilization of negative charge on the oxyanion by the formation of the oxyanion hole" evidence="13">
    <location>
        <position position="122"/>
    </location>
</feature>
<keyword evidence="6 13" id="KW-0808">Transferase</keyword>
<dbReference type="GO" id="GO:0004358">
    <property type="term" value="F:L-glutamate N-acetyltransferase activity, acting on acetyl-L-ornithine as donor"/>
    <property type="evidence" value="ECO:0007669"/>
    <property type="project" value="UniProtKB-UniRule"/>
</dbReference>
<evidence type="ECO:0000256" key="11">
    <source>
        <dbReference type="ARBA" id="ARBA00049439"/>
    </source>
</evidence>
<comment type="pathway">
    <text evidence="13">Amino-acid biosynthesis; L-arginine biosynthesis; L-ornithine and N-acetyl-L-glutamate from L-glutamate and N(2)-acetyl-L-ornithine (cyclic): step 1/1.</text>
</comment>
<dbReference type="EMBL" id="BMOS01000052">
    <property type="protein sequence ID" value="GGN67009.1"/>
    <property type="molecule type" value="Genomic_DNA"/>
</dbReference>
<dbReference type="InterPro" id="IPR042195">
    <property type="entry name" value="ArgJ_beta_C"/>
</dbReference>
<evidence type="ECO:0000256" key="5">
    <source>
        <dbReference type="ARBA" id="ARBA00022605"/>
    </source>
</evidence>
<comment type="function">
    <text evidence="12 13">Catalyzes two activities which are involved in the cyclic version of arginine biosynthesis: the synthesis of N-acetylglutamate from glutamate and acetyl-CoA as the acetyl donor, and of ornithine by transacetylation between N(2)-acetylornithine and glutamate.</text>
</comment>
<evidence type="ECO:0000256" key="9">
    <source>
        <dbReference type="ARBA" id="ARBA00023315"/>
    </source>
</evidence>
<keyword evidence="9 13" id="KW-0012">Acyltransferase</keyword>
<dbReference type="Gene3D" id="3.10.20.340">
    <property type="entry name" value="ArgJ beta chain, C-terminal domain"/>
    <property type="match status" value="1"/>
</dbReference>
<feature type="binding site" evidence="13">
    <location>
        <position position="281"/>
    </location>
    <ligand>
        <name>substrate</name>
    </ligand>
</feature>
<dbReference type="PANTHER" id="PTHR23100">
    <property type="entry name" value="ARGININE BIOSYNTHESIS BIFUNCTIONAL PROTEIN ARGJ"/>
    <property type="match status" value="1"/>
</dbReference>
<keyword evidence="15" id="KW-1185">Reference proteome</keyword>
<dbReference type="Proteomes" id="UP000624041">
    <property type="component" value="Unassembled WGS sequence"/>
</dbReference>
<keyword evidence="7 13" id="KW-0068">Autocatalytic cleavage</keyword>
<dbReference type="FunFam" id="3.60.70.12:FF:000001">
    <property type="entry name" value="Arginine biosynthesis bifunctional protein ArgJ, chloroplastic"/>
    <property type="match status" value="1"/>
</dbReference>
<dbReference type="PANTHER" id="PTHR23100:SF0">
    <property type="entry name" value="ARGININE BIOSYNTHESIS BIFUNCTIONAL PROTEIN ARGJ, MITOCHONDRIAL"/>
    <property type="match status" value="1"/>
</dbReference>
<dbReference type="InterPro" id="IPR002813">
    <property type="entry name" value="Arg_biosynth_ArgJ"/>
</dbReference>
<feature type="active site" description="Nucleophile" evidence="13">
    <location>
        <position position="195"/>
    </location>
</feature>
<sequence length="408" mass="43558">MTSVKEKQIKILENGKVTTPKGFQAGGVHTGLRKTKLDFGWIHSEVPATAAGVYTLNAFKAAPLQVTKNSLDKTGKIQTLVVNSANANAVTGPQGEKNALETQKLVAEKKGVEVDHVAVASTGIIGVQLPMEKLYKGINWMDEAENQGAERFESAILTTDTVTKYAAVEVEIDGKLVTISGAAKGSGMIAPNMATMLSFITTDAAVERSSLEAGLRQVTDKSFNMITVDGDCSTNDMVLVLANGLQKNQTLNESHPDWDLFLNGLQYVSQDLAKQIAKDGEGATKLIEVQVKGAGTDKAAGEIAKAIISSNLVKAAVYGSDPNWGRIVCAVGYSEQPIEVDKVSIALGDLQVVENGLPIDFDEEAGTEYLQQEMVTIHVDLQNGAGEATAWGCDLTYDYVKINASYRT</sequence>
<protein>
    <recommendedName>
        <fullName evidence="13">Arginine biosynthesis bifunctional protein ArgJ</fullName>
    </recommendedName>
    <domain>
        <recommendedName>
            <fullName evidence="13">Glutamate N-acetyltransferase</fullName>
            <ecNumber evidence="13">2.3.1.35</ecNumber>
        </recommendedName>
        <alternativeName>
            <fullName evidence="13">Ornithine acetyltransferase</fullName>
            <shortName evidence="13">OATase</shortName>
        </alternativeName>
        <alternativeName>
            <fullName evidence="13">Ornithine transacetylase</fullName>
        </alternativeName>
    </domain>
    <domain>
        <recommendedName>
            <fullName evidence="13">Amino-acid acetyltransferase</fullName>
            <ecNumber evidence="13">2.3.1.1</ecNumber>
        </recommendedName>
        <alternativeName>
            <fullName evidence="13">N-acetylglutamate synthase</fullName>
            <shortName evidence="13">AGSase</shortName>
        </alternativeName>
    </domain>
    <component>
        <recommendedName>
            <fullName evidence="13">Arginine biosynthesis bifunctional protein ArgJ alpha chain</fullName>
        </recommendedName>
    </component>
    <component>
        <recommendedName>
            <fullName evidence="13">Arginine biosynthesis bifunctional protein ArgJ beta chain</fullName>
        </recommendedName>
    </component>
</protein>
<dbReference type="GO" id="GO:0006592">
    <property type="term" value="P:ornithine biosynthetic process"/>
    <property type="evidence" value="ECO:0007669"/>
    <property type="project" value="TreeGrafter"/>
</dbReference>
<dbReference type="HAMAP" id="MF_01106">
    <property type="entry name" value="ArgJ"/>
    <property type="match status" value="1"/>
</dbReference>
<comment type="subunit">
    <text evidence="3 13">Heterotetramer of two alpha and two beta chains.</text>
</comment>
<dbReference type="InterPro" id="IPR016117">
    <property type="entry name" value="ArgJ-like_dom_sf"/>
</dbReference>
<proteinExistence type="inferred from homology"/>
<comment type="caution">
    <text evidence="14">The sequence shown here is derived from an EMBL/GenBank/DDBJ whole genome shotgun (WGS) entry which is preliminary data.</text>
</comment>
<accession>A0A918D5C0</accession>
<reference evidence="14" key="1">
    <citation type="journal article" date="2014" name="Int. J. Syst. Evol. Microbiol.">
        <title>Complete genome sequence of Corynebacterium casei LMG S-19264T (=DSM 44701T), isolated from a smear-ripened cheese.</title>
        <authorList>
            <consortium name="US DOE Joint Genome Institute (JGI-PGF)"/>
            <person name="Walter F."/>
            <person name="Albersmeier A."/>
            <person name="Kalinowski J."/>
            <person name="Ruckert C."/>
        </authorList>
    </citation>
    <scope>NUCLEOTIDE SEQUENCE</scope>
    <source>
        <strain evidence="14">JCM 17251</strain>
    </source>
</reference>
<dbReference type="Gene3D" id="3.60.70.12">
    <property type="entry name" value="L-amino peptidase D-ALA esterase/amidase"/>
    <property type="match status" value="1"/>
</dbReference>
<feature type="binding site" evidence="13">
    <location>
        <position position="195"/>
    </location>
    <ligand>
        <name>substrate</name>
    </ligand>
</feature>
<reference evidence="14" key="2">
    <citation type="submission" date="2020-09" db="EMBL/GenBank/DDBJ databases">
        <authorList>
            <person name="Sun Q."/>
            <person name="Ohkuma M."/>
        </authorList>
    </citation>
    <scope>NUCLEOTIDE SEQUENCE</scope>
    <source>
        <strain evidence="14">JCM 17251</strain>
    </source>
</reference>
<keyword evidence="5 13" id="KW-0028">Amino-acid biosynthesis</keyword>
<evidence type="ECO:0000256" key="3">
    <source>
        <dbReference type="ARBA" id="ARBA00011475"/>
    </source>
</evidence>